<evidence type="ECO:0000313" key="5">
    <source>
        <dbReference type="Proteomes" id="UP000683429"/>
    </source>
</evidence>
<dbReference type="AlphaFoldDB" id="A0A1H8H2L0"/>
<reference evidence="2 5" key="2">
    <citation type="submission" date="2021-06" db="EMBL/GenBank/DDBJ databases">
        <title>Whole genome sequence of Paenibacillus sophorae DSM23020 for comparative genomics.</title>
        <authorList>
            <person name="Kim M.-J."/>
            <person name="Lee G."/>
            <person name="Shin J.-H."/>
        </authorList>
    </citation>
    <scope>NUCLEOTIDE SEQUENCE [LARGE SCALE GENOMIC DNA]</scope>
    <source>
        <strain evidence="2 5">DSM 23020</strain>
    </source>
</reference>
<name>A0A1H8H2L0_9BACL</name>
<keyword evidence="5" id="KW-1185">Reference proteome</keyword>
<gene>
    <name evidence="2" type="ORF">KP014_21210</name>
    <name evidence="3" type="ORF">SAMN04487895_101741</name>
</gene>
<dbReference type="RefSeq" id="WP_036588480.1">
    <property type="nucleotide sequence ID" value="NZ_CP076607.1"/>
</dbReference>
<evidence type="ECO:0000313" key="3">
    <source>
        <dbReference type="EMBL" id="SEN50631.1"/>
    </source>
</evidence>
<dbReference type="Proteomes" id="UP000198809">
    <property type="component" value="Unassembled WGS sequence"/>
</dbReference>
<accession>A0A1H8H2L0</accession>
<sequence length="489" mass="55565">MNKKQELNLKLNSFVKTDDPTLLKATYIILDFDKSWNNSVVSKEVALELGETIINKPLVARYIPVEEPNTNTDNFTGHEAKISTNKYGDKTVITDTVPIGVFTTKGYLLTVEENGEDKEVLAADAVLWRSRFSDACDLLLEWYNRGININTSCEFLYSNFSVQDGVEYINSPVYFEGHCHLAAEERGEQGVVLPAYDSSKLLSFNEFNMFNKLIAESLLQSKNNIDELEGEKVLFKKVFELSHSDIRSKIYQVLDPTLPDGTYSYIIDTYDNHFVVELDDADGYKYYDFAYSKTEDDQVVIDFDSKAEVVEKREWVKLDTTVALQTQLNESKNTIKDLEIKLSEANGSIKALTTEKTSLNEANTSFSNEITTLRAEVETLKPYKENYEAEELNKSINEMSSFYSAKFSAVSAIEKFESEEVQNLIKNSVYDSEVGTEAKFKLNNMLVELMQVETETPKPSVATPVPIREFSSRMENLIPASNDFDSKYK</sequence>
<evidence type="ECO:0000313" key="4">
    <source>
        <dbReference type="Proteomes" id="UP000198809"/>
    </source>
</evidence>
<feature type="coiled-coil region" evidence="1">
    <location>
        <begin position="321"/>
        <end position="355"/>
    </location>
</feature>
<organism evidence="3 4">
    <name type="scientific">Paenibacillus sophorae</name>
    <dbReference type="NCBI Taxonomy" id="1333845"/>
    <lineage>
        <taxon>Bacteria</taxon>
        <taxon>Bacillati</taxon>
        <taxon>Bacillota</taxon>
        <taxon>Bacilli</taxon>
        <taxon>Bacillales</taxon>
        <taxon>Paenibacillaceae</taxon>
        <taxon>Paenibacillus</taxon>
    </lineage>
</organism>
<protein>
    <submittedName>
        <fullName evidence="3">Uncharacterized protein</fullName>
    </submittedName>
</protein>
<proteinExistence type="predicted"/>
<dbReference type="OrthoDB" id="2329786at2"/>
<reference evidence="3 4" key="1">
    <citation type="submission" date="2016-10" db="EMBL/GenBank/DDBJ databases">
        <authorList>
            <person name="de Groot N.N."/>
        </authorList>
    </citation>
    <scope>NUCLEOTIDE SEQUENCE [LARGE SCALE GENOMIC DNA]</scope>
    <source>
        <strain evidence="3 4">CGMCC 1.10238</strain>
    </source>
</reference>
<dbReference type="STRING" id="1333845.SAMN04487895_101741"/>
<evidence type="ECO:0000256" key="1">
    <source>
        <dbReference type="SAM" id="Coils"/>
    </source>
</evidence>
<dbReference type="Proteomes" id="UP000683429">
    <property type="component" value="Chromosome"/>
</dbReference>
<dbReference type="EMBL" id="FODH01000001">
    <property type="protein sequence ID" value="SEN50631.1"/>
    <property type="molecule type" value="Genomic_DNA"/>
</dbReference>
<dbReference type="EMBL" id="CP076607">
    <property type="protein sequence ID" value="QWU14429.1"/>
    <property type="molecule type" value="Genomic_DNA"/>
</dbReference>
<evidence type="ECO:0000313" key="2">
    <source>
        <dbReference type="EMBL" id="QWU14429.1"/>
    </source>
</evidence>
<keyword evidence="1" id="KW-0175">Coiled coil</keyword>